<dbReference type="EMBL" id="JACSPV010000007">
    <property type="protein sequence ID" value="MBD8004564.1"/>
    <property type="molecule type" value="Genomic_DNA"/>
</dbReference>
<feature type="transmembrane region" description="Helical" evidence="1">
    <location>
        <begin position="6"/>
        <end position="27"/>
    </location>
</feature>
<organism evidence="2 3">
    <name type="scientific">Bacillus norwichensis</name>
    <dbReference type="NCBI Taxonomy" id="2762217"/>
    <lineage>
        <taxon>Bacteria</taxon>
        <taxon>Bacillati</taxon>
        <taxon>Bacillota</taxon>
        <taxon>Bacilli</taxon>
        <taxon>Bacillales</taxon>
        <taxon>Bacillaceae</taxon>
        <taxon>Bacillus</taxon>
    </lineage>
</organism>
<keyword evidence="1" id="KW-0812">Transmembrane</keyword>
<evidence type="ECO:0000256" key="1">
    <source>
        <dbReference type="SAM" id="Phobius"/>
    </source>
</evidence>
<sequence>MGALFFVIGFIPLTLLGLAAINIYLYGWDSFKQEIQKESQVTAITHDSVR</sequence>
<protein>
    <submittedName>
        <fullName evidence="2">Uncharacterized protein</fullName>
    </submittedName>
</protein>
<comment type="caution">
    <text evidence="2">The sequence shown here is derived from an EMBL/GenBank/DDBJ whole genome shotgun (WGS) entry which is preliminary data.</text>
</comment>
<keyword evidence="1" id="KW-1133">Transmembrane helix</keyword>
<gene>
    <name evidence="2" type="ORF">H9631_05665</name>
</gene>
<accession>A0ABR8VII9</accession>
<keyword evidence="1" id="KW-0472">Membrane</keyword>
<keyword evidence="3" id="KW-1185">Reference proteome</keyword>
<name>A0ABR8VII9_9BACI</name>
<proteinExistence type="predicted"/>
<evidence type="ECO:0000313" key="2">
    <source>
        <dbReference type="EMBL" id="MBD8004564.1"/>
    </source>
</evidence>
<dbReference type="RefSeq" id="WP_191810806.1">
    <property type="nucleotide sequence ID" value="NZ_JACSPV010000007.1"/>
</dbReference>
<reference evidence="2 3" key="1">
    <citation type="submission" date="2020-08" db="EMBL/GenBank/DDBJ databases">
        <title>A Genomic Blueprint of the Chicken Gut Microbiome.</title>
        <authorList>
            <person name="Gilroy R."/>
            <person name="Ravi A."/>
            <person name="Getino M."/>
            <person name="Pursley I."/>
            <person name="Horton D.L."/>
            <person name="Alikhan N.-F."/>
            <person name="Baker D."/>
            <person name="Gharbi K."/>
            <person name="Hall N."/>
            <person name="Watson M."/>
            <person name="Adriaenssens E.M."/>
            <person name="Foster-Nyarko E."/>
            <person name="Jarju S."/>
            <person name="Secka A."/>
            <person name="Antonio M."/>
            <person name="Oren A."/>
            <person name="Chaudhuri R."/>
            <person name="La Ragione R.M."/>
            <person name="Hildebrand F."/>
            <person name="Pallen M.J."/>
        </authorList>
    </citation>
    <scope>NUCLEOTIDE SEQUENCE [LARGE SCALE GENOMIC DNA]</scope>
    <source>
        <strain evidence="2 3">Sa1BUA2</strain>
    </source>
</reference>
<dbReference type="Proteomes" id="UP000648182">
    <property type="component" value="Unassembled WGS sequence"/>
</dbReference>
<evidence type="ECO:0000313" key="3">
    <source>
        <dbReference type="Proteomes" id="UP000648182"/>
    </source>
</evidence>